<protein>
    <submittedName>
        <fullName evidence="6">Plastocyanin/azurin family copper-binding protein</fullName>
    </submittedName>
</protein>
<feature type="domain" description="Blue (type 1) copper" evidence="5">
    <location>
        <begin position="101"/>
        <end position="175"/>
    </location>
</feature>
<keyword evidence="7" id="KW-1185">Reference proteome</keyword>
<dbReference type="Proteomes" id="UP001596407">
    <property type="component" value="Unassembled WGS sequence"/>
</dbReference>
<dbReference type="GO" id="GO:0046872">
    <property type="term" value="F:metal ion binding"/>
    <property type="evidence" value="ECO:0007669"/>
    <property type="project" value="UniProtKB-KW"/>
</dbReference>
<dbReference type="Pfam" id="PF00127">
    <property type="entry name" value="Copper-bind"/>
    <property type="match status" value="1"/>
</dbReference>
<dbReference type="PROSITE" id="PS51318">
    <property type="entry name" value="TAT"/>
    <property type="match status" value="1"/>
</dbReference>
<sequence>MMGDATTAESGDSTPDGSGARPARGSERATGDGKNTDGSAAGGMTRRGFVRSAGATAAAGTVAAVGADEAAAQTQTYRFGGEVAAWRGREPSAISGQSNPTIELRAGNEYEFWFENIDGAPHNITIQDADSNAIAQSELVSSQGATASVTFTATPQMTQYICTIHPTTMVADLEVTGEVEGGGGLGVPFGALVLVAGLALAFVSPILFALFLFSRRGGSGGETTAG</sequence>
<dbReference type="CDD" id="cd00920">
    <property type="entry name" value="Cupredoxin"/>
    <property type="match status" value="1"/>
</dbReference>
<gene>
    <name evidence="6" type="ORF">ACFQJ6_10835</name>
</gene>
<dbReference type="InterPro" id="IPR000923">
    <property type="entry name" value="BlueCu_1"/>
</dbReference>
<dbReference type="AlphaFoldDB" id="A0ABD5WPE6"/>
<dbReference type="Gene3D" id="2.60.40.420">
    <property type="entry name" value="Cupredoxins - blue copper proteins"/>
    <property type="match status" value="1"/>
</dbReference>
<keyword evidence="4" id="KW-1133">Transmembrane helix</keyword>
<comment type="caution">
    <text evidence="6">The sequence shown here is derived from an EMBL/GenBank/DDBJ whole genome shotgun (WGS) entry which is preliminary data.</text>
</comment>
<proteinExistence type="predicted"/>
<organism evidence="6 7">
    <name type="scientific">Halorussus caseinilyticus</name>
    <dbReference type="NCBI Taxonomy" id="3034025"/>
    <lineage>
        <taxon>Archaea</taxon>
        <taxon>Methanobacteriati</taxon>
        <taxon>Methanobacteriota</taxon>
        <taxon>Stenosarchaea group</taxon>
        <taxon>Halobacteria</taxon>
        <taxon>Halobacteriales</taxon>
        <taxon>Haladaptataceae</taxon>
        <taxon>Halorussus</taxon>
    </lineage>
</organism>
<accession>A0ABD5WPE6</accession>
<evidence type="ECO:0000313" key="7">
    <source>
        <dbReference type="Proteomes" id="UP001596407"/>
    </source>
</evidence>
<evidence type="ECO:0000256" key="2">
    <source>
        <dbReference type="ARBA" id="ARBA00023008"/>
    </source>
</evidence>
<keyword evidence="4" id="KW-0472">Membrane</keyword>
<dbReference type="InterPro" id="IPR006311">
    <property type="entry name" value="TAT_signal"/>
</dbReference>
<feature type="compositionally biased region" description="Basic and acidic residues" evidence="3">
    <location>
        <begin position="24"/>
        <end position="35"/>
    </location>
</feature>
<evidence type="ECO:0000259" key="5">
    <source>
        <dbReference type="Pfam" id="PF00127"/>
    </source>
</evidence>
<reference evidence="6 7" key="1">
    <citation type="journal article" date="2019" name="Int. J. Syst. Evol. Microbiol.">
        <title>The Global Catalogue of Microorganisms (GCM) 10K type strain sequencing project: providing services to taxonomists for standard genome sequencing and annotation.</title>
        <authorList>
            <consortium name="The Broad Institute Genomics Platform"/>
            <consortium name="The Broad Institute Genome Sequencing Center for Infectious Disease"/>
            <person name="Wu L."/>
            <person name="Ma J."/>
        </authorList>
    </citation>
    <scope>NUCLEOTIDE SEQUENCE [LARGE SCALE GENOMIC DNA]</scope>
    <source>
        <strain evidence="6 7">DT72</strain>
    </source>
</reference>
<feature type="region of interest" description="Disordered" evidence="3">
    <location>
        <begin position="1"/>
        <end position="45"/>
    </location>
</feature>
<dbReference type="InterPro" id="IPR008972">
    <property type="entry name" value="Cupredoxin"/>
</dbReference>
<dbReference type="EMBL" id="JBHSZH010000005">
    <property type="protein sequence ID" value="MFC7080541.1"/>
    <property type="molecule type" value="Genomic_DNA"/>
</dbReference>
<keyword evidence="4" id="KW-0812">Transmembrane</keyword>
<dbReference type="SUPFAM" id="SSF49503">
    <property type="entry name" value="Cupredoxins"/>
    <property type="match status" value="1"/>
</dbReference>
<keyword evidence="1" id="KW-0479">Metal-binding</keyword>
<evidence type="ECO:0000256" key="1">
    <source>
        <dbReference type="ARBA" id="ARBA00022723"/>
    </source>
</evidence>
<evidence type="ECO:0000256" key="3">
    <source>
        <dbReference type="SAM" id="MobiDB-lite"/>
    </source>
</evidence>
<evidence type="ECO:0000313" key="6">
    <source>
        <dbReference type="EMBL" id="MFC7080541.1"/>
    </source>
</evidence>
<name>A0ABD5WPE6_9EURY</name>
<feature type="compositionally biased region" description="Polar residues" evidence="3">
    <location>
        <begin position="7"/>
        <end position="16"/>
    </location>
</feature>
<feature type="transmembrane region" description="Helical" evidence="4">
    <location>
        <begin position="189"/>
        <end position="213"/>
    </location>
</feature>
<keyword evidence="2" id="KW-0186">Copper</keyword>
<evidence type="ECO:0000256" key="4">
    <source>
        <dbReference type="SAM" id="Phobius"/>
    </source>
</evidence>
<dbReference type="RefSeq" id="WP_382209769.1">
    <property type="nucleotide sequence ID" value="NZ_JBHSZH010000005.1"/>
</dbReference>